<evidence type="ECO:0000256" key="1">
    <source>
        <dbReference type="SAM" id="MobiDB-lite"/>
    </source>
</evidence>
<evidence type="ECO:0000313" key="3">
    <source>
        <dbReference type="Proteomes" id="UP000028990"/>
    </source>
</evidence>
<dbReference type="EMBL" id="KN123449">
    <property type="protein sequence ID" value="KFO25022.1"/>
    <property type="molecule type" value="Genomic_DNA"/>
</dbReference>
<gene>
    <name evidence="2" type="ORF">H920_13603</name>
</gene>
<dbReference type="Proteomes" id="UP000028990">
    <property type="component" value="Unassembled WGS sequence"/>
</dbReference>
<proteinExistence type="predicted"/>
<accession>A0A091D200</accession>
<sequence length="243" mass="26007">MVSKERVSAGKSPRPLQTPLRKGVRSVHLGITTAQRALSRGSQQLPPPSAGVSLIPPVFFLLLSAFNLTKAQKQKPRISGKSKFLHLEIVCSREKHGPTSCTFSSPTSKSGPGHHRGLLHRASRPILYRVRLLGARLPGVGLPTGKTAGAGFRDARRAALPTLGLDRWRSFVLISPGDRWTRSKETPGPVERGPPGRATAAPAVRPAAVPWGAGSCQTPQSLNPAGGQVTTATARRPERSKWK</sequence>
<organism evidence="2 3">
    <name type="scientific">Fukomys damarensis</name>
    <name type="common">Damaraland mole rat</name>
    <name type="synonym">Cryptomys damarensis</name>
    <dbReference type="NCBI Taxonomy" id="885580"/>
    <lineage>
        <taxon>Eukaryota</taxon>
        <taxon>Metazoa</taxon>
        <taxon>Chordata</taxon>
        <taxon>Craniata</taxon>
        <taxon>Vertebrata</taxon>
        <taxon>Euteleostomi</taxon>
        <taxon>Mammalia</taxon>
        <taxon>Eutheria</taxon>
        <taxon>Euarchontoglires</taxon>
        <taxon>Glires</taxon>
        <taxon>Rodentia</taxon>
        <taxon>Hystricomorpha</taxon>
        <taxon>Bathyergidae</taxon>
        <taxon>Fukomys</taxon>
    </lineage>
</organism>
<name>A0A091D200_FUKDA</name>
<feature type="compositionally biased region" description="Polar residues" evidence="1">
    <location>
        <begin position="215"/>
        <end position="233"/>
    </location>
</feature>
<feature type="compositionally biased region" description="Low complexity" evidence="1">
    <location>
        <begin position="193"/>
        <end position="214"/>
    </location>
</feature>
<reference evidence="2 3" key="1">
    <citation type="submission" date="2013-11" db="EMBL/GenBank/DDBJ databases">
        <title>The Damaraland mole rat (Fukomys damarensis) genome and evolution of African mole rats.</title>
        <authorList>
            <person name="Gladyshev V.N."/>
            <person name="Fang X."/>
        </authorList>
    </citation>
    <scope>NUCLEOTIDE SEQUENCE [LARGE SCALE GENOMIC DNA]</scope>
    <source>
        <tissue evidence="2">Liver</tissue>
    </source>
</reference>
<feature type="region of interest" description="Disordered" evidence="1">
    <location>
        <begin position="98"/>
        <end position="118"/>
    </location>
</feature>
<keyword evidence="3" id="KW-1185">Reference proteome</keyword>
<feature type="region of interest" description="Disordered" evidence="1">
    <location>
        <begin position="178"/>
        <end position="243"/>
    </location>
</feature>
<feature type="compositionally biased region" description="Polar residues" evidence="1">
    <location>
        <begin position="99"/>
        <end position="110"/>
    </location>
</feature>
<dbReference type="AlphaFoldDB" id="A0A091D200"/>
<protein>
    <submittedName>
        <fullName evidence="2">Uncharacterized protein</fullName>
    </submittedName>
</protein>
<evidence type="ECO:0000313" key="2">
    <source>
        <dbReference type="EMBL" id="KFO25022.1"/>
    </source>
</evidence>
<feature type="region of interest" description="Disordered" evidence="1">
    <location>
        <begin position="1"/>
        <end position="23"/>
    </location>
</feature>